<accession>A0A2V1DST8</accession>
<dbReference type="Proteomes" id="UP000244855">
    <property type="component" value="Unassembled WGS sequence"/>
</dbReference>
<evidence type="ECO:0000313" key="2">
    <source>
        <dbReference type="Proteomes" id="UP000244855"/>
    </source>
</evidence>
<name>A0A2V1DST8_9PLEO</name>
<protein>
    <submittedName>
        <fullName evidence="1">Uncharacterized protein</fullName>
    </submittedName>
</protein>
<sequence length="178" mass="19088">MTSHNQGYWCVWIQTPQTAILTKSKQGSEAQEGAKTLNLQGQTAHMGYEKQGLFFILAPRKVCLGKAQRSYPSCSLRSDAETTGSQVVATKNQDGYKMLRNHALQDSGTTTTGQGSLMLGLVLDHGRPAYMMDPEMIGEGAGSLLLLGKGDGDRTWLAVASLQLSIELNGTTVPLAAN</sequence>
<dbReference type="AlphaFoldDB" id="A0A2V1DST8"/>
<reference evidence="1 2" key="1">
    <citation type="journal article" date="2018" name="Sci. Rep.">
        <title>Comparative genomics provides insights into the lifestyle and reveals functional heterogeneity of dark septate endophytic fungi.</title>
        <authorList>
            <person name="Knapp D.G."/>
            <person name="Nemeth J.B."/>
            <person name="Barry K."/>
            <person name="Hainaut M."/>
            <person name="Henrissat B."/>
            <person name="Johnson J."/>
            <person name="Kuo A."/>
            <person name="Lim J.H.P."/>
            <person name="Lipzen A."/>
            <person name="Nolan M."/>
            <person name="Ohm R.A."/>
            <person name="Tamas L."/>
            <person name="Grigoriev I.V."/>
            <person name="Spatafora J.W."/>
            <person name="Nagy L.G."/>
            <person name="Kovacs G.M."/>
        </authorList>
    </citation>
    <scope>NUCLEOTIDE SEQUENCE [LARGE SCALE GENOMIC DNA]</scope>
    <source>
        <strain evidence="1 2">DSE2036</strain>
    </source>
</reference>
<gene>
    <name evidence="1" type="ORF">DM02DRAFT_627867</name>
</gene>
<evidence type="ECO:0000313" key="1">
    <source>
        <dbReference type="EMBL" id="PVI01217.1"/>
    </source>
</evidence>
<dbReference type="EMBL" id="KZ805361">
    <property type="protein sequence ID" value="PVI01217.1"/>
    <property type="molecule type" value="Genomic_DNA"/>
</dbReference>
<proteinExistence type="predicted"/>
<organism evidence="1 2">
    <name type="scientific">Periconia macrospinosa</name>
    <dbReference type="NCBI Taxonomy" id="97972"/>
    <lineage>
        <taxon>Eukaryota</taxon>
        <taxon>Fungi</taxon>
        <taxon>Dikarya</taxon>
        <taxon>Ascomycota</taxon>
        <taxon>Pezizomycotina</taxon>
        <taxon>Dothideomycetes</taxon>
        <taxon>Pleosporomycetidae</taxon>
        <taxon>Pleosporales</taxon>
        <taxon>Massarineae</taxon>
        <taxon>Periconiaceae</taxon>
        <taxon>Periconia</taxon>
    </lineage>
</organism>
<keyword evidence="2" id="KW-1185">Reference proteome</keyword>